<evidence type="ECO:0000256" key="2">
    <source>
        <dbReference type="ARBA" id="ARBA00022734"/>
    </source>
</evidence>
<comment type="similarity">
    <text evidence="1">Belongs to the jacalin lectin family.</text>
</comment>
<keyword evidence="2" id="KW-0430">Lectin</keyword>
<accession>A0A0K9PYZ1</accession>
<name>A0A0K9PYZ1_ZOSMR</name>
<dbReference type="OMA" id="WFTRMVA"/>
<dbReference type="SUPFAM" id="SSF51101">
    <property type="entry name" value="Mannose-binding lectins"/>
    <property type="match status" value="1"/>
</dbReference>
<proteinExistence type="inferred from homology"/>
<evidence type="ECO:0000313" key="4">
    <source>
        <dbReference type="EMBL" id="KMZ73455.1"/>
    </source>
</evidence>
<keyword evidence="5" id="KW-1185">Reference proteome</keyword>
<dbReference type="InterPro" id="IPR033734">
    <property type="entry name" value="Jacalin-like_lectin_dom_plant"/>
</dbReference>
<dbReference type="OrthoDB" id="1901752at2759"/>
<dbReference type="SMART" id="SM00915">
    <property type="entry name" value="Jacalin"/>
    <property type="match status" value="1"/>
</dbReference>
<comment type="caution">
    <text evidence="4">The sequence shown here is derived from an EMBL/GenBank/DDBJ whole genome shotgun (WGS) entry which is preliminary data.</text>
</comment>
<dbReference type="InterPro" id="IPR001229">
    <property type="entry name" value="Jacalin-like_lectin_dom"/>
</dbReference>
<dbReference type="Pfam" id="PF01419">
    <property type="entry name" value="Jacalin"/>
    <property type="match status" value="1"/>
</dbReference>
<protein>
    <submittedName>
        <fullName evidence="4">Agglutinin alpha chain</fullName>
    </submittedName>
</protein>
<dbReference type="PANTHER" id="PTHR47293">
    <property type="entry name" value="JACALIN-RELATED LECTIN 3"/>
    <property type="match status" value="1"/>
</dbReference>
<dbReference type="GO" id="GO:0030246">
    <property type="term" value="F:carbohydrate binding"/>
    <property type="evidence" value="ECO:0007669"/>
    <property type="project" value="UniProtKB-KW"/>
</dbReference>
<sequence>MGEKDCLKVGPWGGKGGYNFDDGSYNGVKEIIIVYSKHINSIRFVYDKRKRSVLSNHHGGNGGDHTVQIVLKFPEEYLTEISGYHSYVANYPTSVIRSLAFKTNLRSLGPFGNEEGMEFVLPTNGAMVVGFNGRSGRYLDSIGCTLSPKHNGPTMLNRLNNKLQKKIEEYANRTTTNNQNSLQKAH</sequence>
<dbReference type="FunFam" id="2.100.10.30:FF:000001">
    <property type="entry name" value="Jacalin-related lectin 33"/>
    <property type="match status" value="1"/>
</dbReference>
<feature type="domain" description="Jacalin-type lectin" evidence="3">
    <location>
        <begin position="6"/>
        <end position="148"/>
    </location>
</feature>
<dbReference type="Gene3D" id="2.100.10.30">
    <property type="entry name" value="Jacalin-like lectin domain"/>
    <property type="match status" value="1"/>
</dbReference>
<dbReference type="STRING" id="29655.A0A0K9PYZ1"/>
<organism evidence="4 5">
    <name type="scientific">Zostera marina</name>
    <name type="common">Eelgrass</name>
    <dbReference type="NCBI Taxonomy" id="29655"/>
    <lineage>
        <taxon>Eukaryota</taxon>
        <taxon>Viridiplantae</taxon>
        <taxon>Streptophyta</taxon>
        <taxon>Embryophyta</taxon>
        <taxon>Tracheophyta</taxon>
        <taxon>Spermatophyta</taxon>
        <taxon>Magnoliopsida</taxon>
        <taxon>Liliopsida</taxon>
        <taxon>Zosteraceae</taxon>
        <taxon>Zostera</taxon>
    </lineage>
</organism>
<dbReference type="EMBL" id="LFYR01000580">
    <property type="protein sequence ID" value="KMZ73455.1"/>
    <property type="molecule type" value="Genomic_DNA"/>
</dbReference>
<evidence type="ECO:0000313" key="5">
    <source>
        <dbReference type="Proteomes" id="UP000036987"/>
    </source>
</evidence>
<dbReference type="AlphaFoldDB" id="A0A0K9PYZ1"/>
<dbReference type="CDD" id="cd09612">
    <property type="entry name" value="Jacalin"/>
    <property type="match status" value="1"/>
</dbReference>
<gene>
    <name evidence="4" type="ORF">ZOSMA_148G00030</name>
</gene>
<dbReference type="PROSITE" id="PS51752">
    <property type="entry name" value="JACALIN_LECTIN"/>
    <property type="match status" value="1"/>
</dbReference>
<dbReference type="Proteomes" id="UP000036987">
    <property type="component" value="Unassembled WGS sequence"/>
</dbReference>
<dbReference type="InterPro" id="IPR036404">
    <property type="entry name" value="Jacalin-like_lectin_dom_sf"/>
</dbReference>
<evidence type="ECO:0000259" key="3">
    <source>
        <dbReference type="PROSITE" id="PS51752"/>
    </source>
</evidence>
<evidence type="ECO:0000256" key="1">
    <source>
        <dbReference type="ARBA" id="ARBA00006568"/>
    </source>
</evidence>
<reference evidence="5" key="1">
    <citation type="journal article" date="2016" name="Nature">
        <title>The genome of the seagrass Zostera marina reveals angiosperm adaptation to the sea.</title>
        <authorList>
            <person name="Olsen J.L."/>
            <person name="Rouze P."/>
            <person name="Verhelst B."/>
            <person name="Lin Y.-C."/>
            <person name="Bayer T."/>
            <person name="Collen J."/>
            <person name="Dattolo E."/>
            <person name="De Paoli E."/>
            <person name="Dittami S."/>
            <person name="Maumus F."/>
            <person name="Michel G."/>
            <person name="Kersting A."/>
            <person name="Lauritano C."/>
            <person name="Lohaus R."/>
            <person name="Toepel M."/>
            <person name="Tonon T."/>
            <person name="Vanneste K."/>
            <person name="Amirebrahimi M."/>
            <person name="Brakel J."/>
            <person name="Bostroem C."/>
            <person name="Chovatia M."/>
            <person name="Grimwood J."/>
            <person name="Jenkins J.W."/>
            <person name="Jueterbock A."/>
            <person name="Mraz A."/>
            <person name="Stam W.T."/>
            <person name="Tice H."/>
            <person name="Bornberg-Bauer E."/>
            <person name="Green P.J."/>
            <person name="Pearson G.A."/>
            <person name="Procaccini G."/>
            <person name="Duarte C.M."/>
            <person name="Schmutz J."/>
            <person name="Reusch T.B.H."/>
            <person name="Van de Peer Y."/>
        </authorList>
    </citation>
    <scope>NUCLEOTIDE SEQUENCE [LARGE SCALE GENOMIC DNA]</scope>
    <source>
        <strain evidence="5">cv. Finnish</strain>
    </source>
</reference>
<dbReference type="PANTHER" id="PTHR47293:SF15">
    <property type="entry name" value="JACALIN-RELATED LECTIN 19"/>
    <property type="match status" value="1"/>
</dbReference>